<evidence type="ECO:0000313" key="3">
    <source>
        <dbReference type="Proteomes" id="UP000197003"/>
    </source>
</evidence>
<dbReference type="AlphaFoldDB" id="A0A1Z3N5Z2"/>
<protein>
    <recommendedName>
        <fullName evidence="4">DUF5666 domain-containing protein</fullName>
    </recommendedName>
</protein>
<keyword evidence="1" id="KW-0732">Signal</keyword>
<dbReference type="OrthoDB" id="7067110at2"/>
<dbReference type="EMBL" id="CP020946">
    <property type="protein sequence ID" value="ASD62894.1"/>
    <property type="molecule type" value="Genomic_DNA"/>
</dbReference>
<name>A0A1Z3N5Z2_BDEBC</name>
<feature type="chain" id="PRO_5012079969" description="DUF5666 domain-containing protein" evidence="1">
    <location>
        <begin position="19"/>
        <end position="85"/>
    </location>
</feature>
<dbReference type="Proteomes" id="UP000197003">
    <property type="component" value="Chromosome"/>
</dbReference>
<accession>A0A1Z3N5Z2</accession>
<proteinExistence type="predicted"/>
<reference evidence="2 3" key="1">
    <citation type="submission" date="2017-04" db="EMBL/GenBank/DDBJ databases">
        <title>Whole genome sequence of Bdellovibrio bacteriovorus strain SSB218315.</title>
        <authorList>
            <person name="Oyedara O."/>
            <person name="Rodriguez-Perez M.A."/>
        </authorList>
    </citation>
    <scope>NUCLEOTIDE SEQUENCE [LARGE SCALE GENOMIC DNA]</scope>
    <source>
        <strain evidence="2 3">SSB218315</strain>
    </source>
</reference>
<evidence type="ECO:0008006" key="4">
    <source>
        <dbReference type="Google" id="ProtNLM"/>
    </source>
</evidence>
<evidence type="ECO:0000256" key="1">
    <source>
        <dbReference type="SAM" id="SignalP"/>
    </source>
</evidence>
<dbReference type="RefSeq" id="WP_088564486.1">
    <property type="nucleotide sequence ID" value="NZ_CP020946.1"/>
</dbReference>
<evidence type="ECO:0000313" key="2">
    <source>
        <dbReference type="EMBL" id="ASD62894.1"/>
    </source>
</evidence>
<feature type="signal peptide" evidence="1">
    <location>
        <begin position="1"/>
        <end position="18"/>
    </location>
</feature>
<organism evidence="2 3">
    <name type="scientific">Bdellovibrio bacteriovorus</name>
    <dbReference type="NCBI Taxonomy" id="959"/>
    <lineage>
        <taxon>Bacteria</taxon>
        <taxon>Pseudomonadati</taxon>
        <taxon>Bdellovibrionota</taxon>
        <taxon>Bdellovibrionia</taxon>
        <taxon>Bdellovibrionales</taxon>
        <taxon>Pseudobdellovibrionaceae</taxon>
        <taxon>Bdellovibrio</taxon>
    </lineage>
</organism>
<sequence>MKFVVILGAMLLSLSALAAKTYQVTGPIVELSDSRIIVQKGSDRWEIERNPNTKVTGDLKVGQKVTIEYTMAADTVEVKSEGKKK</sequence>
<gene>
    <name evidence="2" type="ORF">B9G79_04575</name>
</gene>